<feature type="region of interest" description="Disordered" evidence="1">
    <location>
        <begin position="33"/>
        <end position="92"/>
    </location>
</feature>
<dbReference type="Proteomes" id="UP001153069">
    <property type="component" value="Unassembled WGS sequence"/>
</dbReference>
<feature type="compositionally biased region" description="Acidic residues" evidence="1">
    <location>
        <begin position="42"/>
        <end position="57"/>
    </location>
</feature>
<reference evidence="2" key="1">
    <citation type="submission" date="2020-06" db="EMBL/GenBank/DDBJ databases">
        <authorList>
            <consortium name="Plant Systems Biology data submission"/>
        </authorList>
    </citation>
    <scope>NUCLEOTIDE SEQUENCE</scope>
    <source>
        <strain evidence="2">D6</strain>
    </source>
</reference>
<keyword evidence="3" id="KW-1185">Reference proteome</keyword>
<evidence type="ECO:0000313" key="3">
    <source>
        <dbReference type="Proteomes" id="UP001153069"/>
    </source>
</evidence>
<organism evidence="2 3">
    <name type="scientific">Seminavis robusta</name>
    <dbReference type="NCBI Taxonomy" id="568900"/>
    <lineage>
        <taxon>Eukaryota</taxon>
        <taxon>Sar</taxon>
        <taxon>Stramenopiles</taxon>
        <taxon>Ochrophyta</taxon>
        <taxon>Bacillariophyta</taxon>
        <taxon>Bacillariophyceae</taxon>
        <taxon>Bacillariophycidae</taxon>
        <taxon>Naviculales</taxon>
        <taxon>Naviculaceae</taxon>
        <taxon>Seminavis</taxon>
    </lineage>
</organism>
<dbReference type="AlphaFoldDB" id="A0A9N8H4E2"/>
<proteinExistence type="predicted"/>
<comment type="caution">
    <text evidence="2">The sequence shown here is derived from an EMBL/GenBank/DDBJ whole genome shotgun (WGS) entry which is preliminary data.</text>
</comment>
<protein>
    <submittedName>
        <fullName evidence="2">Uncharacterized protein</fullName>
    </submittedName>
</protein>
<evidence type="ECO:0000256" key="1">
    <source>
        <dbReference type="SAM" id="MobiDB-lite"/>
    </source>
</evidence>
<evidence type="ECO:0000313" key="2">
    <source>
        <dbReference type="EMBL" id="CAB9498865.1"/>
    </source>
</evidence>
<dbReference type="EMBL" id="CAICTM010000047">
    <property type="protein sequence ID" value="CAB9498865.1"/>
    <property type="molecule type" value="Genomic_DNA"/>
</dbReference>
<name>A0A9N8H4E2_9STRA</name>
<accession>A0A9N8H4E2</accession>
<feature type="compositionally biased region" description="Low complexity" evidence="1">
    <location>
        <begin position="67"/>
        <end position="82"/>
    </location>
</feature>
<gene>
    <name evidence="2" type="ORF">SEMRO_47_G027850.1</name>
</gene>
<sequence length="155" mass="17051">MTLDNLYQFNDPLGDIFDGGLTGGGGGLSLSAWASAPSNSYDSDDYWDDDDEEDDSEDSSRWNCSGATAAQTQPPKQQPAAPTREDSSGSVACPLNSCVRKIRVRFSAQPEVRLFERVAMEHFGTCWYSCHELQRIIDDAKKEKENKNSSDSTAL</sequence>